<dbReference type="Pfam" id="PF07992">
    <property type="entry name" value="Pyr_redox_2"/>
    <property type="match status" value="1"/>
</dbReference>
<reference evidence="8" key="1">
    <citation type="submission" date="2023-07" db="EMBL/GenBank/DDBJ databases">
        <title>Conexibacter stalactiti sp. nov., isolated from stalactites in a lava cave and emended description of the genus Conexibacter.</title>
        <authorList>
            <person name="Lee S.D."/>
        </authorList>
    </citation>
    <scope>NUCLEOTIDE SEQUENCE [LARGE SCALE GENOMIC DNA]</scope>
    <source>
        <strain evidence="8">KCTC 39840</strain>
    </source>
</reference>
<dbReference type="SUPFAM" id="SSF51905">
    <property type="entry name" value="FAD/NAD(P)-binding domain"/>
    <property type="match status" value="1"/>
</dbReference>
<feature type="domain" description="FAD/NAD(P)-binding" evidence="6">
    <location>
        <begin position="11"/>
        <end position="306"/>
    </location>
</feature>
<comment type="caution">
    <text evidence="7">The sequence shown here is derived from an EMBL/GenBank/DDBJ whole genome shotgun (WGS) entry which is preliminary data.</text>
</comment>
<dbReference type="InterPro" id="IPR036188">
    <property type="entry name" value="FAD/NAD-bd_sf"/>
</dbReference>
<evidence type="ECO:0000256" key="5">
    <source>
        <dbReference type="ARBA" id="ARBA00023002"/>
    </source>
</evidence>
<dbReference type="Gene3D" id="3.50.50.60">
    <property type="entry name" value="FAD/NAD(P)-binding domain"/>
    <property type="match status" value="2"/>
</dbReference>
<accession>A0ABU4HR38</accession>
<comment type="similarity">
    <text evidence="2">Belongs to the NADH dehydrogenase family.</text>
</comment>
<evidence type="ECO:0000256" key="1">
    <source>
        <dbReference type="ARBA" id="ARBA00001974"/>
    </source>
</evidence>
<keyword evidence="4" id="KW-0274">FAD</keyword>
<dbReference type="Proteomes" id="UP001284601">
    <property type="component" value="Unassembled WGS sequence"/>
</dbReference>
<gene>
    <name evidence="7" type="ORF">R7226_15490</name>
</gene>
<keyword evidence="8" id="KW-1185">Reference proteome</keyword>
<dbReference type="RefSeq" id="WP_318598091.1">
    <property type="nucleotide sequence ID" value="NZ_JAWSTH010000039.1"/>
</dbReference>
<evidence type="ECO:0000256" key="4">
    <source>
        <dbReference type="ARBA" id="ARBA00022827"/>
    </source>
</evidence>
<organism evidence="7 8">
    <name type="scientific">Conexibacter stalactiti</name>
    <dbReference type="NCBI Taxonomy" id="1940611"/>
    <lineage>
        <taxon>Bacteria</taxon>
        <taxon>Bacillati</taxon>
        <taxon>Actinomycetota</taxon>
        <taxon>Thermoleophilia</taxon>
        <taxon>Solirubrobacterales</taxon>
        <taxon>Conexibacteraceae</taxon>
        <taxon>Conexibacter</taxon>
    </lineage>
</organism>
<dbReference type="PANTHER" id="PTHR42913">
    <property type="entry name" value="APOPTOSIS-INDUCING FACTOR 1"/>
    <property type="match status" value="1"/>
</dbReference>
<dbReference type="PANTHER" id="PTHR42913:SF3">
    <property type="entry name" value="64 KDA MITOCHONDRIAL NADH DEHYDROGENASE (EUROFUNG)"/>
    <property type="match status" value="1"/>
</dbReference>
<dbReference type="InterPro" id="IPR023753">
    <property type="entry name" value="FAD/NAD-binding_dom"/>
</dbReference>
<evidence type="ECO:0000259" key="6">
    <source>
        <dbReference type="Pfam" id="PF07992"/>
    </source>
</evidence>
<dbReference type="EMBL" id="JAWSTH010000039">
    <property type="protein sequence ID" value="MDW5595753.1"/>
    <property type="molecule type" value="Genomic_DNA"/>
</dbReference>
<name>A0ABU4HR38_9ACTN</name>
<keyword evidence="3" id="KW-0285">Flavoprotein</keyword>
<dbReference type="InterPro" id="IPR051169">
    <property type="entry name" value="NADH-Q_oxidoreductase"/>
</dbReference>
<sequence>MLKWPTSSSRRVVIAGGGVAAVETLLALRALPRGATFDVTVIAPGDELVYKPLAVTEPFGQAPERRYRLDEICDDLDATLVRGLLRGVDGGRRVAQTADGRALPYDALVVATGAISHEALPGAVTFFGGGESDDFSWIVRELETGITRSIAFVVPTGGCWPLPLYELALMTAERAAEVAAVDLALTLVTPEEEPLAAFHGAGSDAVGQLLADAGITFAGATRAHDYDGRTLALSSLETEDDRRIAIDRVVALPALRGPAIEGLPLDRSGFVRVDNHCAVRGLDDVYAIGDATTFPLKQGGVATQQADAVAAAIGGRSAELRPHLRAMLLTGGEPLYLSATVVGGVGVSSSVSHSCPWWPPHKIAARHLAPYLADRQAAAVA</sequence>
<evidence type="ECO:0000256" key="2">
    <source>
        <dbReference type="ARBA" id="ARBA00005272"/>
    </source>
</evidence>
<evidence type="ECO:0000313" key="7">
    <source>
        <dbReference type="EMBL" id="MDW5595753.1"/>
    </source>
</evidence>
<protein>
    <submittedName>
        <fullName evidence="7">FAD-dependent oxidoreductase</fullName>
    </submittedName>
</protein>
<comment type="cofactor">
    <cofactor evidence="1">
        <name>FAD</name>
        <dbReference type="ChEBI" id="CHEBI:57692"/>
    </cofactor>
</comment>
<proteinExistence type="inferred from homology"/>
<evidence type="ECO:0000313" key="8">
    <source>
        <dbReference type="Proteomes" id="UP001284601"/>
    </source>
</evidence>
<keyword evidence="5" id="KW-0560">Oxidoreductase</keyword>
<evidence type="ECO:0000256" key="3">
    <source>
        <dbReference type="ARBA" id="ARBA00022630"/>
    </source>
</evidence>